<feature type="compositionally biased region" description="Pro residues" evidence="1">
    <location>
        <begin position="141"/>
        <end position="173"/>
    </location>
</feature>
<dbReference type="EMBL" id="BMAT01009206">
    <property type="protein sequence ID" value="GFS01249.1"/>
    <property type="molecule type" value="Genomic_DNA"/>
</dbReference>
<dbReference type="AlphaFoldDB" id="A0AAV4HTH3"/>
<sequence>MSKHASFTTESFISNANSLSHKLALIVCVLIFISGIFGTEDFASAQWVGHGIRPWGASSISRGFGSWMGGGETGEEWRDEMEWGGDRDDDDMMMMMSPNWMAMLRYLLLLQRWQYQQPQQHLPPTTTLPPTAPLEVTQPPTTQPPTTQPPTTQPPTTQPPTTQPPTTQPPTTQPPVTSGPLARDAPDLFPDSVPLFNYPFGGFRGDSPLF</sequence>
<gene>
    <name evidence="2" type="ORF">ElyMa_004576200</name>
</gene>
<evidence type="ECO:0000256" key="1">
    <source>
        <dbReference type="SAM" id="MobiDB-lite"/>
    </source>
</evidence>
<accession>A0AAV4HTH3</accession>
<feature type="region of interest" description="Disordered" evidence="1">
    <location>
        <begin position="120"/>
        <end position="210"/>
    </location>
</feature>
<organism evidence="2 3">
    <name type="scientific">Elysia marginata</name>
    <dbReference type="NCBI Taxonomy" id="1093978"/>
    <lineage>
        <taxon>Eukaryota</taxon>
        <taxon>Metazoa</taxon>
        <taxon>Spiralia</taxon>
        <taxon>Lophotrochozoa</taxon>
        <taxon>Mollusca</taxon>
        <taxon>Gastropoda</taxon>
        <taxon>Heterobranchia</taxon>
        <taxon>Euthyneura</taxon>
        <taxon>Panpulmonata</taxon>
        <taxon>Sacoglossa</taxon>
        <taxon>Placobranchoidea</taxon>
        <taxon>Plakobranchidae</taxon>
        <taxon>Elysia</taxon>
    </lineage>
</organism>
<proteinExistence type="predicted"/>
<reference evidence="2 3" key="1">
    <citation type="journal article" date="2021" name="Elife">
        <title>Chloroplast acquisition without the gene transfer in kleptoplastic sea slugs, Plakobranchus ocellatus.</title>
        <authorList>
            <person name="Maeda T."/>
            <person name="Takahashi S."/>
            <person name="Yoshida T."/>
            <person name="Shimamura S."/>
            <person name="Takaki Y."/>
            <person name="Nagai Y."/>
            <person name="Toyoda A."/>
            <person name="Suzuki Y."/>
            <person name="Arimoto A."/>
            <person name="Ishii H."/>
            <person name="Satoh N."/>
            <person name="Nishiyama T."/>
            <person name="Hasebe M."/>
            <person name="Maruyama T."/>
            <person name="Minagawa J."/>
            <person name="Obokata J."/>
            <person name="Shigenobu S."/>
        </authorList>
    </citation>
    <scope>NUCLEOTIDE SEQUENCE [LARGE SCALE GENOMIC DNA]</scope>
</reference>
<comment type="caution">
    <text evidence="2">The sequence shown here is derived from an EMBL/GenBank/DDBJ whole genome shotgun (WGS) entry which is preliminary data.</text>
</comment>
<evidence type="ECO:0000313" key="3">
    <source>
        <dbReference type="Proteomes" id="UP000762676"/>
    </source>
</evidence>
<name>A0AAV4HTH3_9GAST</name>
<evidence type="ECO:0000313" key="2">
    <source>
        <dbReference type="EMBL" id="GFS01249.1"/>
    </source>
</evidence>
<dbReference type="Proteomes" id="UP000762676">
    <property type="component" value="Unassembled WGS sequence"/>
</dbReference>
<protein>
    <submittedName>
        <fullName evidence="2">Collagens (Type IV and type XIII), and related proteins</fullName>
    </submittedName>
</protein>
<keyword evidence="3" id="KW-1185">Reference proteome</keyword>